<evidence type="ECO:0000313" key="5">
    <source>
        <dbReference type="Proteomes" id="UP000670475"/>
    </source>
</evidence>
<name>A0A940MAW1_9ACTN</name>
<dbReference type="EMBL" id="JAGIQL010000008">
    <property type="protein sequence ID" value="MBP0456665.1"/>
    <property type="molecule type" value="Genomic_DNA"/>
</dbReference>
<dbReference type="InterPro" id="IPR005754">
    <property type="entry name" value="Sortase"/>
</dbReference>
<dbReference type="Proteomes" id="UP000670475">
    <property type="component" value="Unassembled WGS sequence"/>
</dbReference>
<evidence type="ECO:0000313" key="4">
    <source>
        <dbReference type="EMBL" id="MBP0456665.1"/>
    </source>
</evidence>
<evidence type="ECO:0000256" key="1">
    <source>
        <dbReference type="ARBA" id="ARBA00022801"/>
    </source>
</evidence>
<feature type="compositionally biased region" description="Low complexity" evidence="2">
    <location>
        <begin position="48"/>
        <end position="73"/>
    </location>
</feature>
<dbReference type="InterPro" id="IPR042001">
    <property type="entry name" value="Sortase_F"/>
</dbReference>
<accession>A0A940MAW1</accession>
<reference evidence="4" key="1">
    <citation type="submission" date="2021-03" db="EMBL/GenBank/DDBJ databases">
        <title>Whole genome sequence of Streptomyces bomunensis MMS17-BM035.</title>
        <authorList>
            <person name="Lee J.H."/>
        </authorList>
    </citation>
    <scope>NUCLEOTIDE SEQUENCE</scope>
    <source>
        <strain evidence="4">MMS17-BM035</strain>
    </source>
</reference>
<dbReference type="GO" id="GO:0016787">
    <property type="term" value="F:hydrolase activity"/>
    <property type="evidence" value="ECO:0007669"/>
    <property type="project" value="UniProtKB-KW"/>
</dbReference>
<dbReference type="NCBIfam" id="NF033748">
    <property type="entry name" value="class_F_sortase"/>
    <property type="match status" value="1"/>
</dbReference>
<keyword evidence="3" id="KW-0732">Signal</keyword>
<evidence type="ECO:0000256" key="3">
    <source>
        <dbReference type="SAM" id="SignalP"/>
    </source>
</evidence>
<dbReference type="RefSeq" id="WP_209338445.1">
    <property type="nucleotide sequence ID" value="NZ_JAGIQL010000008.1"/>
</dbReference>
<dbReference type="AlphaFoldDB" id="A0A940MAW1"/>
<organism evidence="4 5">
    <name type="scientific">Streptomyces montanisoli</name>
    <dbReference type="NCBI Taxonomy" id="2798581"/>
    <lineage>
        <taxon>Bacteria</taxon>
        <taxon>Bacillati</taxon>
        <taxon>Actinomycetota</taxon>
        <taxon>Actinomycetes</taxon>
        <taxon>Kitasatosporales</taxon>
        <taxon>Streptomycetaceae</taxon>
        <taxon>Streptomyces</taxon>
    </lineage>
</organism>
<protein>
    <submittedName>
        <fullName evidence="4">Class F sortase</fullName>
    </submittedName>
</protein>
<dbReference type="Gene3D" id="2.40.260.10">
    <property type="entry name" value="Sortase"/>
    <property type="match status" value="1"/>
</dbReference>
<dbReference type="SUPFAM" id="SSF63817">
    <property type="entry name" value="Sortase"/>
    <property type="match status" value="1"/>
</dbReference>
<feature type="region of interest" description="Disordered" evidence="2">
    <location>
        <begin position="33"/>
        <end position="73"/>
    </location>
</feature>
<evidence type="ECO:0000256" key="2">
    <source>
        <dbReference type="SAM" id="MobiDB-lite"/>
    </source>
</evidence>
<feature type="signal peptide" evidence="3">
    <location>
        <begin position="1"/>
        <end position="33"/>
    </location>
</feature>
<sequence>MRRRTQPVRNGRRGLTAVAAVCALGGLGTLATAVAEQPGPPPQPPRAAAPSATPTPHRSHRAATAPAPARALPASRPVSLAIPSIGVHTSLMSLGQNKDGSVEVPSRPLKAGWYRYSPTPGQNGPAVILGHVDSDETGPAVFYRLGALRPGASVSVRREDGTTAVFTVDKVREYPKDGFPTRTVYGNTRRPELRLITCGDWDADHHTYRGNTVVFAHLTRTTAKG</sequence>
<dbReference type="Pfam" id="PF04203">
    <property type="entry name" value="Sortase"/>
    <property type="match status" value="1"/>
</dbReference>
<keyword evidence="1" id="KW-0378">Hydrolase</keyword>
<dbReference type="CDD" id="cd05829">
    <property type="entry name" value="Sortase_F"/>
    <property type="match status" value="1"/>
</dbReference>
<feature type="chain" id="PRO_5038535010" evidence="3">
    <location>
        <begin position="34"/>
        <end position="225"/>
    </location>
</feature>
<dbReference type="InterPro" id="IPR023365">
    <property type="entry name" value="Sortase_dom-sf"/>
</dbReference>
<comment type="caution">
    <text evidence="4">The sequence shown here is derived from an EMBL/GenBank/DDBJ whole genome shotgun (WGS) entry which is preliminary data.</text>
</comment>
<keyword evidence="5" id="KW-1185">Reference proteome</keyword>
<gene>
    <name evidence="4" type="ORF">JFN87_03990</name>
</gene>
<feature type="compositionally biased region" description="Pro residues" evidence="2">
    <location>
        <begin position="38"/>
        <end position="47"/>
    </location>
</feature>
<proteinExistence type="predicted"/>